<dbReference type="Proteomes" id="UP000075737">
    <property type="component" value="Unassembled WGS sequence"/>
</dbReference>
<feature type="transmembrane region" description="Helical" evidence="1">
    <location>
        <begin position="204"/>
        <end position="224"/>
    </location>
</feature>
<evidence type="ECO:0000256" key="1">
    <source>
        <dbReference type="SAM" id="Phobius"/>
    </source>
</evidence>
<keyword evidence="4" id="KW-1185">Reference proteome</keyword>
<dbReference type="STRING" id="520767.ATZ99_10920"/>
<gene>
    <name evidence="3" type="ORF">ATZ99_10920</name>
</gene>
<feature type="transmembrane region" description="Helical" evidence="1">
    <location>
        <begin position="159"/>
        <end position="183"/>
    </location>
</feature>
<proteinExistence type="predicted"/>
<organism evidence="3 4">
    <name type="scientific">Thermovenabulum gondwanense</name>
    <dbReference type="NCBI Taxonomy" id="520767"/>
    <lineage>
        <taxon>Bacteria</taxon>
        <taxon>Bacillati</taxon>
        <taxon>Bacillota</taxon>
        <taxon>Clostridia</taxon>
        <taxon>Thermosediminibacterales</taxon>
        <taxon>Thermosediminibacteraceae</taxon>
        <taxon>Thermovenabulum</taxon>
    </lineage>
</organism>
<feature type="transmembrane region" description="Helical" evidence="1">
    <location>
        <begin position="43"/>
        <end position="64"/>
    </location>
</feature>
<evidence type="ECO:0000259" key="2">
    <source>
        <dbReference type="Pfam" id="PF07786"/>
    </source>
</evidence>
<feature type="transmembrane region" description="Helical" evidence="1">
    <location>
        <begin position="71"/>
        <end position="88"/>
    </location>
</feature>
<protein>
    <recommendedName>
        <fullName evidence="2">Heparan-alpha-glucosaminide N-acetyltransferase catalytic domain-containing protein</fullName>
    </recommendedName>
</protein>
<dbReference type="InterPro" id="IPR012429">
    <property type="entry name" value="HGSNAT_cat"/>
</dbReference>
<dbReference type="Pfam" id="PF07786">
    <property type="entry name" value="HGSNAT_cat"/>
    <property type="match status" value="1"/>
</dbReference>
<keyword evidence="1" id="KW-0472">Membrane</keyword>
<comment type="caution">
    <text evidence="3">The sequence shown here is derived from an EMBL/GenBank/DDBJ whole genome shotgun (WGS) entry which is preliminary data.</text>
</comment>
<dbReference type="EMBL" id="LOHZ01000027">
    <property type="protein sequence ID" value="KYO66464.1"/>
    <property type="molecule type" value="Genomic_DNA"/>
</dbReference>
<accession>A0A161PXA0</accession>
<feature type="domain" description="Heparan-alpha-glucosaminide N-acetyltransferase catalytic" evidence="2">
    <location>
        <begin position="3"/>
        <end position="212"/>
    </location>
</feature>
<keyword evidence="1" id="KW-1133">Transmembrane helix</keyword>
<dbReference type="RefSeq" id="WP_068748230.1">
    <property type="nucleotide sequence ID" value="NZ_LOHZ01000027.1"/>
</dbReference>
<feature type="transmembrane region" description="Helical" evidence="1">
    <location>
        <begin position="12"/>
        <end position="31"/>
    </location>
</feature>
<evidence type="ECO:0000313" key="3">
    <source>
        <dbReference type="EMBL" id="KYO66464.1"/>
    </source>
</evidence>
<feature type="transmembrane region" description="Helical" evidence="1">
    <location>
        <begin position="94"/>
        <end position="112"/>
    </location>
</feature>
<dbReference type="OrthoDB" id="9807591at2"/>
<feature type="transmembrane region" description="Helical" evidence="1">
    <location>
        <begin position="119"/>
        <end position="139"/>
    </location>
</feature>
<keyword evidence="1" id="KW-0812">Transmembrane</keyword>
<evidence type="ECO:0000313" key="4">
    <source>
        <dbReference type="Proteomes" id="UP000075737"/>
    </source>
</evidence>
<reference evidence="3 4" key="1">
    <citation type="submission" date="2015-12" db="EMBL/GenBank/DDBJ databases">
        <title>Draft genome of Thermovenabulum gondwanense isolated from a red thermophilic microbial mat colonisisng an outflow channel of a bore well.</title>
        <authorList>
            <person name="Patel B.K."/>
        </authorList>
    </citation>
    <scope>NUCLEOTIDE SEQUENCE [LARGE SCALE GENOMIC DNA]</scope>
    <source>
        <strain evidence="3 4">R270</strain>
    </source>
</reference>
<name>A0A161PXA0_9FIRM</name>
<sequence length="232" mass="26554">MGRIDEIDFLRGLAVILMVIFHIIFDLNYYLGIPVSYSKGFWYYEGKLSALMFIFLAGISVNFSKNYLRRGLKIFSLGILITLVTHAIDPDMYVKFGILHFMGVSYLLSSFFKNRNVPLLLLLSIASIIIGIVFDGIRVENNYLFPLGLITDDFASLDYYPVFPYFGVFLLGTAFFKTFYAKGKRLTAGHNKKNFFHLLGKNSLLIYLLHQPVILGLLFIYKFLIQITQGGF</sequence>
<dbReference type="AlphaFoldDB" id="A0A161PXA0"/>